<dbReference type="GO" id="GO:0046872">
    <property type="term" value="F:metal ion binding"/>
    <property type="evidence" value="ECO:0007669"/>
    <property type="project" value="UniProtKB-KW"/>
</dbReference>
<dbReference type="Pfam" id="PF03747">
    <property type="entry name" value="ADP_ribosyl_GH"/>
    <property type="match status" value="1"/>
</dbReference>
<dbReference type="STRING" id="33935.ADM90_07690"/>
<dbReference type="PANTHER" id="PTHR16222">
    <property type="entry name" value="ADP-RIBOSYLGLYCOHYDROLASE"/>
    <property type="match status" value="1"/>
</dbReference>
<evidence type="ECO:0000256" key="3">
    <source>
        <dbReference type="PIRSR" id="PIRSR605502-1"/>
    </source>
</evidence>
<dbReference type="GO" id="GO:0016787">
    <property type="term" value="F:hydrolase activity"/>
    <property type="evidence" value="ECO:0007669"/>
    <property type="project" value="UniProtKB-KW"/>
</dbReference>
<protein>
    <submittedName>
        <fullName evidence="4">ADP-ribosylglycohydrolase</fullName>
    </submittedName>
</protein>
<dbReference type="Gene3D" id="1.10.4080.10">
    <property type="entry name" value="ADP-ribosylation/Crystallin J1"/>
    <property type="match status" value="1"/>
</dbReference>
<name>A0A0N0UX45_9BACI</name>
<dbReference type="AlphaFoldDB" id="A0A0N0UX45"/>
<sequence length="318" mass="35686">MRNSSLKERMLSTLYGGVIGDMMGVPVEFKARGTFYVEDVMGYGTYNQPPGTWSDDTSLTLCLVENLIEQGDTASLMDKFVQYMEQGYWTPFGEMFDIGITTAEAVSNYKKGILPESCGKTGEFDNGNGALMRIAPLVFVMREELDFSKRAALIQQYTEITHAHPRSIVGSMVYSEVLLSLYRNNSLKAALQEVYVLLHYHLQENLKAELASYDRIFQESFLSIAEGDIQSTGYIVHSLEAALWCVGTTTTFKEAILKAVNLGEDTDTVATLAGTLAGMHYPLEEIPTDWLNKMMKKQEIDQLITTFYQACVEPEREQ</sequence>
<evidence type="ECO:0000313" key="4">
    <source>
        <dbReference type="EMBL" id="KOY83165.1"/>
    </source>
</evidence>
<dbReference type="SUPFAM" id="SSF101478">
    <property type="entry name" value="ADP-ribosylglycohydrolase"/>
    <property type="match status" value="1"/>
</dbReference>
<comment type="similarity">
    <text evidence="1">Belongs to the ADP-ribosylglycohydrolase family.</text>
</comment>
<comment type="cofactor">
    <cofactor evidence="3">
        <name>Mg(2+)</name>
        <dbReference type="ChEBI" id="CHEBI:18420"/>
    </cofactor>
    <text evidence="3">Binds 2 magnesium ions per subunit.</text>
</comment>
<organism evidence="4 5">
    <name type="scientific">Lysinibacillus macroides</name>
    <dbReference type="NCBI Taxonomy" id="33935"/>
    <lineage>
        <taxon>Bacteria</taxon>
        <taxon>Bacillati</taxon>
        <taxon>Bacillota</taxon>
        <taxon>Bacilli</taxon>
        <taxon>Bacillales</taxon>
        <taxon>Bacillaceae</taxon>
        <taxon>Lysinibacillus</taxon>
    </lineage>
</organism>
<dbReference type="RefSeq" id="WP_053994406.1">
    <property type="nucleotide sequence ID" value="NZ_CP065643.1"/>
</dbReference>
<feature type="binding site" evidence="3">
    <location>
        <position position="56"/>
    </location>
    <ligand>
        <name>Mg(2+)</name>
        <dbReference type="ChEBI" id="CHEBI:18420"/>
        <label>1</label>
    </ligand>
</feature>
<feature type="binding site" evidence="3">
    <location>
        <position position="267"/>
    </location>
    <ligand>
        <name>Mg(2+)</name>
        <dbReference type="ChEBI" id="CHEBI:18420"/>
        <label>1</label>
    </ligand>
</feature>
<dbReference type="OrthoDB" id="9798107at2"/>
<dbReference type="PATRIC" id="fig|33935.3.peg.989"/>
<keyword evidence="3" id="KW-0460">Magnesium</keyword>
<feature type="binding site" evidence="3">
    <location>
        <position position="268"/>
    </location>
    <ligand>
        <name>Mg(2+)</name>
        <dbReference type="ChEBI" id="CHEBI:18420"/>
        <label>1</label>
    </ligand>
</feature>
<feature type="binding site" evidence="3">
    <location>
        <position position="54"/>
    </location>
    <ligand>
        <name>Mg(2+)</name>
        <dbReference type="ChEBI" id="CHEBI:18420"/>
        <label>1</label>
    </ligand>
</feature>
<feature type="binding site" evidence="3">
    <location>
        <position position="55"/>
    </location>
    <ligand>
        <name>Mg(2+)</name>
        <dbReference type="ChEBI" id="CHEBI:18420"/>
        <label>1</label>
    </ligand>
</feature>
<reference evidence="4 5" key="1">
    <citation type="submission" date="2015-07" db="EMBL/GenBank/DDBJ databases">
        <title>Genome sequencing project for genomic taxonomy and phylogenomics of Bacillus-like bacteria.</title>
        <authorList>
            <person name="Liu B."/>
            <person name="Wang J."/>
            <person name="Zhu Y."/>
            <person name="Liu G."/>
            <person name="Chen Q."/>
            <person name="Chen Z."/>
            <person name="Che J."/>
            <person name="Ge C."/>
            <person name="Shi H."/>
            <person name="Pan Z."/>
            <person name="Liu X."/>
        </authorList>
    </citation>
    <scope>NUCLEOTIDE SEQUENCE [LARGE SCALE GENOMIC DNA]</scope>
    <source>
        <strain evidence="4 5">DSM 54</strain>
    </source>
</reference>
<accession>A0A0N0UX45</accession>
<dbReference type="InterPro" id="IPR050792">
    <property type="entry name" value="ADP-ribosylglycohydrolase"/>
</dbReference>
<evidence type="ECO:0000256" key="2">
    <source>
        <dbReference type="ARBA" id="ARBA00022801"/>
    </source>
</evidence>
<dbReference type="InterPro" id="IPR005502">
    <property type="entry name" value="Ribosyl_crysJ1"/>
</dbReference>
<keyword evidence="5" id="KW-1185">Reference proteome</keyword>
<dbReference type="InterPro" id="IPR036705">
    <property type="entry name" value="Ribosyl_crysJ1_sf"/>
</dbReference>
<dbReference type="Proteomes" id="UP000037977">
    <property type="component" value="Unassembled WGS sequence"/>
</dbReference>
<dbReference type="EMBL" id="LGCI01000005">
    <property type="protein sequence ID" value="KOY83165.1"/>
    <property type="molecule type" value="Genomic_DNA"/>
</dbReference>
<evidence type="ECO:0000256" key="1">
    <source>
        <dbReference type="ARBA" id="ARBA00010702"/>
    </source>
</evidence>
<proteinExistence type="inferred from homology"/>
<dbReference type="PANTHER" id="PTHR16222:SF24">
    <property type="entry name" value="ADP-RIBOSYLHYDROLASE ARH3"/>
    <property type="match status" value="1"/>
</dbReference>
<keyword evidence="2 4" id="KW-0378">Hydrolase</keyword>
<feature type="binding site" evidence="3">
    <location>
        <position position="265"/>
    </location>
    <ligand>
        <name>Mg(2+)</name>
        <dbReference type="ChEBI" id="CHEBI:18420"/>
        <label>1</label>
    </ligand>
</feature>
<gene>
    <name evidence="4" type="ORF">ADM90_07690</name>
</gene>
<evidence type="ECO:0000313" key="5">
    <source>
        <dbReference type="Proteomes" id="UP000037977"/>
    </source>
</evidence>
<comment type="caution">
    <text evidence="4">The sequence shown here is derived from an EMBL/GenBank/DDBJ whole genome shotgun (WGS) entry which is preliminary data.</text>
</comment>
<keyword evidence="3" id="KW-0479">Metal-binding</keyword>